<proteinExistence type="predicted"/>
<protein>
    <submittedName>
        <fullName evidence="2">Uncharacterized protein</fullName>
    </submittedName>
</protein>
<evidence type="ECO:0000256" key="1">
    <source>
        <dbReference type="SAM" id="Coils"/>
    </source>
</evidence>
<evidence type="ECO:0000313" key="2">
    <source>
        <dbReference type="EMBL" id="OGK55379.1"/>
    </source>
</evidence>
<keyword evidence="1" id="KW-0175">Coiled coil</keyword>
<organism evidence="2 3">
    <name type="scientific">Candidatus Roizmanbacteria bacterium RIFCSPLOWO2_02_FULL_36_11</name>
    <dbReference type="NCBI Taxonomy" id="1802071"/>
    <lineage>
        <taxon>Bacteria</taxon>
        <taxon>Candidatus Roizmaniibacteriota</taxon>
    </lineage>
</organism>
<gene>
    <name evidence="2" type="ORF">A3H78_03695</name>
</gene>
<feature type="coiled-coil region" evidence="1">
    <location>
        <begin position="217"/>
        <end position="254"/>
    </location>
</feature>
<dbReference type="EMBL" id="MGAV01000006">
    <property type="protein sequence ID" value="OGK55379.1"/>
    <property type="molecule type" value="Genomic_DNA"/>
</dbReference>
<accession>A0A1F7JIE7</accession>
<dbReference type="AlphaFoldDB" id="A0A1F7JIE7"/>
<evidence type="ECO:0000313" key="3">
    <source>
        <dbReference type="Proteomes" id="UP000177418"/>
    </source>
</evidence>
<dbReference type="Proteomes" id="UP000177418">
    <property type="component" value="Unassembled WGS sequence"/>
</dbReference>
<reference evidence="2 3" key="1">
    <citation type="journal article" date="2016" name="Nat. Commun.">
        <title>Thousands of microbial genomes shed light on interconnected biogeochemical processes in an aquifer system.</title>
        <authorList>
            <person name="Anantharaman K."/>
            <person name="Brown C.T."/>
            <person name="Hug L.A."/>
            <person name="Sharon I."/>
            <person name="Castelle C.J."/>
            <person name="Probst A.J."/>
            <person name="Thomas B.C."/>
            <person name="Singh A."/>
            <person name="Wilkins M.J."/>
            <person name="Karaoz U."/>
            <person name="Brodie E.L."/>
            <person name="Williams K.H."/>
            <person name="Hubbard S.S."/>
            <person name="Banfield J.F."/>
        </authorList>
    </citation>
    <scope>NUCLEOTIDE SEQUENCE [LARGE SCALE GENOMIC DNA]</scope>
</reference>
<feature type="coiled-coil region" evidence="1">
    <location>
        <begin position="372"/>
        <end position="399"/>
    </location>
</feature>
<name>A0A1F7JIE7_9BACT</name>
<sequence>MVATPDVQISRQAARGIAEMMPRPDVTPTMIGGMAAGDRATFEDARKAYASGQVEQALHTIAGDIIPYSPEDTERTIITKLSSARSADGRKANPTDAREITRVNTARAEVERVRQFLEQGIINPATADQLVNYMRTNNPIMREVLDSLPNAGARRAYMERYIRESQTFKAEAMQLFKDRLAPGKGPDSEADVIRLRQQVADLTAELAASPATTATALTQARARLTTTENKLAAAASQKAQLDQARQRLASIQGQYALSEQIVNGMGTNMDFAQVEQMITTAQSALSTELGAATPDTSKITKLQNQILNLQKTPAFVEVKNAQKVVAERNGLVSTISNLETTITPLETDLANRKSRVSQIEEEMSQGLNPKDRLKKQSELDVARQQLADAQDRLDAEMISMHRDITHIAQDAMTTAINGSLEDAKGKYLEKAREQAEKDKTEKERIALVAQDKLANIWKRRHRDYGRFGLGRRWLGATTLSTLRPDLNRTTSRMNVLLTAGKDGLLRNIEAVPDTELMGRGIGMTQAEVTAFRDNLKDSKFRTDLSDRLSGELATDYLLSGGNFNQGVVRAIAGSPIGVEFIRNGISKAEQVLSLYPDLQADLAHIRSLEGTNHFMAELSQSRYARIASILAALGILAIGPATAVHAAAIGATTAGPPLLKHLFVSKLGVTT</sequence>
<comment type="caution">
    <text evidence="2">The sequence shown here is derived from an EMBL/GenBank/DDBJ whole genome shotgun (WGS) entry which is preliminary data.</text>
</comment>